<gene>
    <name evidence="3" type="ORF">EDD18DRAFT_1108837</name>
</gene>
<proteinExistence type="predicted"/>
<reference evidence="3" key="1">
    <citation type="submission" date="2023-06" db="EMBL/GenBank/DDBJ databases">
        <authorList>
            <consortium name="Lawrence Berkeley National Laboratory"/>
            <person name="Ahrendt S."/>
            <person name="Sahu N."/>
            <person name="Indic B."/>
            <person name="Wong-Bajracharya J."/>
            <person name="Merenyi Z."/>
            <person name="Ke H.-M."/>
            <person name="Monk M."/>
            <person name="Kocsube S."/>
            <person name="Drula E."/>
            <person name="Lipzen A."/>
            <person name="Balint B."/>
            <person name="Henrissat B."/>
            <person name="Andreopoulos B."/>
            <person name="Martin F.M."/>
            <person name="Harder C.B."/>
            <person name="Rigling D."/>
            <person name="Ford K.L."/>
            <person name="Foster G.D."/>
            <person name="Pangilinan J."/>
            <person name="Papanicolaou A."/>
            <person name="Barry K."/>
            <person name="LaButti K."/>
            <person name="Viragh M."/>
            <person name="Koriabine M."/>
            <person name="Yan M."/>
            <person name="Riley R."/>
            <person name="Champramary S."/>
            <person name="Plett K.L."/>
            <person name="Tsai I.J."/>
            <person name="Slot J."/>
            <person name="Sipos G."/>
            <person name="Plett J."/>
            <person name="Nagy L.G."/>
            <person name="Grigoriev I.V."/>
        </authorList>
    </citation>
    <scope>NUCLEOTIDE SEQUENCE</scope>
    <source>
        <strain evidence="3">HWK02</strain>
    </source>
</reference>
<keyword evidence="2" id="KW-0812">Transmembrane</keyword>
<dbReference type="AlphaFoldDB" id="A0AA39PXJ8"/>
<evidence type="ECO:0000313" key="3">
    <source>
        <dbReference type="EMBL" id="KAK0492442.1"/>
    </source>
</evidence>
<feature type="transmembrane region" description="Helical" evidence="2">
    <location>
        <begin position="97"/>
        <end position="118"/>
    </location>
</feature>
<evidence type="ECO:0000256" key="2">
    <source>
        <dbReference type="SAM" id="Phobius"/>
    </source>
</evidence>
<evidence type="ECO:0000256" key="1">
    <source>
        <dbReference type="SAM" id="MobiDB-lite"/>
    </source>
</evidence>
<organism evidence="3 4">
    <name type="scientific">Armillaria luteobubalina</name>
    <dbReference type="NCBI Taxonomy" id="153913"/>
    <lineage>
        <taxon>Eukaryota</taxon>
        <taxon>Fungi</taxon>
        <taxon>Dikarya</taxon>
        <taxon>Basidiomycota</taxon>
        <taxon>Agaricomycotina</taxon>
        <taxon>Agaricomycetes</taxon>
        <taxon>Agaricomycetidae</taxon>
        <taxon>Agaricales</taxon>
        <taxon>Marasmiineae</taxon>
        <taxon>Physalacriaceae</taxon>
        <taxon>Armillaria</taxon>
    </lineage>
</organism>
<accession>A0AA39PXJ8</accession>
<protein>
    <submittedName>
        <fullName evidence="3">Uncharacterized protein</fullName>
    </submittedName>
</protein>
<name>A0AA39PXJ8_9AGAR</name>
<keyword evidence="2" id="KW-0472">Membrane</keyword>
<keyword evidence="4" id="KW-1185">Reference proteome</keyword>
<keyword evidence="2" id="KW-1133">Transmembrane helix</keyword>
<evidence type="ECO:0000313" key="4">
    <source>
        <dbReference type="Proteomes" id="UP001175228"/>
    </source>
</evidence>
<dbReference type="EMBL" id="JAUEPU010000029">
    <property type="protein sequence ID" value="KAK0492442.1"/>
    <property type="molecule type" value="Genomic_DNA"/>
</dbReference>
<dbReference type="Proteomes" id="UP001175228">
    <property type="component" value="Unassembled WGS sequence"/>
</dbReference>
<sequence>MSAWLGTRRGRRRLEDPSLIWPQRRSIKATGLGHARFLVKVPSANAIVVCAQSFGIPEDEAHRAEWEGDSDSGGGSDSAPPVLMLDGAKRILRKTHAWMCSTAFGCVCVQGILITGVIQ</sequence>
<feature type="region of interest" description="Disordered" evidence="1">
    <location>
        <begin position="61"/>
        <end position="80"/>
    </location>
</feature>
<comment type="caution">
    <text evidence="3">The sequence shown here is derived from an EMBL/GenBank/DDBJ whole genome shotgun (WGS) entry which is preliminary data.</text>
</comment>